<dbReference type="AlphaFoldDB" id="A0AAV8DS03"/>
<comment type="caution">
    <text evidence="2">The sequence shown here is derived from an EMBL/GenBank/DDBJ whole genome shotgun (WGS) entry which is preliminary data.</text>
</comment>
<dbReference type="CDD" id="cd02244">
    <property type="entry name" value="cupin_7S_vicilin-like_N"/>
    <property type="match status" value="1"/>
</dbReference>
<dbReference type="SMART" id="SM00835">
    <property type="entry name" value="Cupin_1"/>
    <property type="match status" value="1"/>
</dbReference>
<evidence type="ECO:0000313" key="2">
    <source>
        <dbReference type="EMBL" id="KAJ4769696.1"/>
    </source>
</evidence>
<reference evidence="2" key="1">
    <citation type="submission" date="2022-08" db="EMBL/GenBank/DDBJ databases">
        <authorList>
            <person name="Marques A."/>
        </authorList>
    </citation>
    <scope>NUCLEOTIDE SEQUENCE</scope>
    <source>
        <strain evidence="2">RhyPub2mFocal</strain>
        <tissue evidence="2">Leaves</tissue>
    </source>
</reference>
<dbReference type="Proteomes" id="UP001140206">
    <property type="component" value="Chromosome 3"/>
</dbReference>
<organism evidence="2 3">
    <name type="scientific">Rhynchospora pubera</name>
    <dbReference type="NCBI Taxonomy" id="906938"/>
    <lineage>
        <taxon>Eukaryota</taxon>
        <taxon>Viridiplantae</taxon>
        <taxon>Streptophyta</taxon>
        <taxon>Embryophyta</taxon>
        <taxon>Tracheophyta</taxon>
        <taxon>Spermatophyta</taxon>
        <taxon>Magnoliopsida</taxon>
        <taxon>Liliopsida</taxon>
        <taxon>Poales</taxon>
        <taxon>Cyperaceae</taxon>
        <taxon>Cyperoideae</taxon>
        <taxon>Rhynchosporeae</taxon>
        <taxon>Rhynchospora</taxon>
    </lineage>
</organism>
<dbReference type="InterPro" id="IPR014710">
    <property type="entry name" value="RmlC-like_jellyroll"/>
</dbReference>
<dbReference type="Gene3D" id="2.60.120.10">
    <property type="entry name" value="Jelly Rolls"/>
    <property type="match status" value="3"/>
</dbReference>
<dbReference type="EMBL" id="JAMFTS010000003">
    <property type="protein sequence ID" value="KAJ4769696.1"/>
    <property type="molecule type" value="Genomic_DNA"/>
</dbReference>
<dbReference type="CDD" id="cd02245">
    <property type="entry name" value="cupin_7S_vicilin-like_C"/>
    <property type="match status" value="1"/>
</dbReference>
<dbReference type="InterPro" id="IPR011051">
    <property type="entry name" value="RmlC_Cupin_sf"/>
</dbReference>
<dbReference type="PANTHER" id="PTHR31189:SF79">
    <property type="entry name" value="63 KDA GLOBULIN-LIKE PROTEIN"/>
    <property type="match status" value="1"/>
</dbReference>
<dbReference type="InterPro" id="IPR050253">
    <property type="entry name" value="Seed_Storage-Functional"/>
</dbReference>
<dbReference type="Pfam" id="PF00190">
    <property type="entry name" value="Cupin_1"/>
    <property type="match status" value="1"/>
</dbReference>
<evidence type="ECO:0000313" key="3">
    <source>
        <dbReference type="Proteomes" id="UP001140206"/>
    </source>
</evidence>
<protein>
    <submittedName>
        <fullName evidence="2">Conglutin beta 1</fullName>
    </submittedName>
</protein>
<proteinExistence type="predicted"/>
<keyword evidence="3" id="KW-1185">Reference proteome</keyword>
<accession>A0AAV8DS03</accession>
<dbReference type="SUPFAM" id="SSF51182">
    <property type="entry name" value="RmlC-like cupins"/>
    <property type="match status" value="2"/>
</dbReference>
<feature type="domain" description="Cupin type-1" evidence="1">
    <location>
        <begin position="154"/>
        <end position="323"/>
    </location>
</feature>
<sequence length="331" mass="38147">MKNKKKTTLVFGRERLRYEIRSDRGYMKVLDKFHEKSKLLIGIANYSISLLVANPRTFVTPLHFDADCVCYMVEVLYLVSSYRRKSLVLVKFLRSTSLTGQITNFYAAGGENPESVYRSFRDEVLEAAFNVPRDRFERVFSKQREGVFIEASEEQIQALSRYSADSDDDRKLGRLNLRVSLENISEGAMMAPLCNSRFAKFAVVTKGSGYVEILCPHMAHQDQHCSQPHRYMEHEEEQEEMGRGGIRYGEEEEYQEGRWQGQRYRRVRAHISRGTIFIVPSGHPVVEVHDQNLQTICFEIRADRNERIFLAGVITQGKGTTVICKRCHAGL</sequence>
<dbReference type="InterPro" id="IPR006045">
    <property type="entry name" value="Cupin_1"/>
</dbReference>
<name>A0AAV8DS03_9POAL</name>
<dbReference type="PANTHER" id="PTHR31189">
    <property type="entry name" value="OS03G0336100 PROTEIN-RELATED"/>
    <property type="match status" value="1"/>
</dbReference>
<evidence type="ECO:0000259" key="1">
    <source>
        <dbReference type="SMART" id="SM00835"/>
    </source>
</evidence>
<gene>
    <name evidence="2" type="ORF">LUZ62_053953</name>
</gene>